<keyword evidence="6" id="KW-0560">Oxidoreductase</keyword>
<keyword evidence="4" id="KW-0479">Metal-binding</keyword>
<dbReference type="AlphaFoldDB" id="K8PE40"/>
<dbReference type="EMBL" id="AGWY01000007">
    <property type="protein sequence ID" value="EKS37830.1"/>
    <property type="molecule type" value="Genomic_DNA"/>
</dbReference>
<evidence type="ECO:0000256" key="1">
    <source>
        <dbReference type="ARBA" id="ARBA00001947"/>
    </source>
</evidence>
<keyword evidence="5" id="KW-0862">Zinc</keyword>
<feature type="domain" description="MsrB" evidence="9">
    <location>
        <begin position="44"/>
        <end position="165"/>
    </location>
</feature>
<evidence type="ECO:0000313" key="11">
    <source>
        <dbReference type="Proteomes" id="UP000001095"/>
    </source>
</evidence>
<dbReference type="Proteomes" id="UP000001095">
    <property type="component" value="Unassembled WGS sequence"/>
</dbReference>
<dbReference type="RefSeq" id="WP_002712646.1">
    <property type="nucleotide sequence ID" value="NZ_KB375281.1"/>
</dbReference>
<evidence type="ECO:0000256" key="2">
    <source>
        <dbReference type="ARBA" id="ARBA00007174"/>
    </source>
</evidence>
<keyword evidence="8" id="KW-0732">Signal</keyword>
<dbReference type="PATRIC" id="fig|883079.3.peg.1804"/>
<dbReference type="NCBIfam" id="TIGR00357">
    <property type="entry name" value="peptide-methionine (R)-S-oxide reductase MsrB"/>
    <property type="match status" value="1"/>
</dbReference>
<evidence type="ECO:0000313" key="10">
    <source>
        <dbReference type="EMBL" id="EKS37830.1"/>
    </source>
</evidence>
<dbReference type="GO" id="GO:0030091">
    <property type="term" value="P:protein repair"/>
    <property type="evidence" value="ECO:0007669"/>
    <property type="project" value="InterPro"/>
</dbReference>
<dbReference type="GO" id="GO:0006979">
    <property type="term" value="P:response to oxidative stress"/>
    <property type="evidence" value="ECO:0007669"/>
    <property type="project" value="InterPro"/>
</dbReference>
<evidence type="ECO:0000256" key="7">
    <source>
        <dbReference type="ARBA" id="ARBA00048488"/>
    </source>
</evidence>
<name>K8PE40_9BRAD</name>
<comment type="catalytic activity">
    <reaction evidence="7">
        <text>L-methionyl-[protein] + [thioredoxin]-disulfide + H2O = L-methionyl-(R)-S-oxide-[protein] + [thioredoxin]-dithiol</text>
        <dbReference type="Rhea" id="RHEA:24164"/>
        <dbReference type="Rhea" id="RHEA-COMP:10698"/>
        <dbReference type="Rhea" id="RHEA-COMP:10700"/>
        <dbReference type="Rhea" id="RHEA-COMP:12313"/>
        <dbReference type="Rhea" id="RHEA-COMP:12314"/>
        <dbReference type="ChEBI" id="CHEBI:15377"/>
        <dbReference type="ChEBI" id="CHEBI:16044"/>
        <dbReference type="ChEBI" id="CHEBI:29950"/>
        <dbReference type="ChEBI" id="CHEBI:45764"/>
        <dbReference type="ChEBI" id="CHEBI:50058"/>
        <dbReference type="EC" id="1.8.4.12"/>
    </reaction>
</comment>
<comment type="similarity">
    <text evidence="2">Belongs to the MsrB Met sulfoxide reductase family.</text>
</comment>
<dbReference type="GO" id="GO:0005737">
    <property type="term" value="C:cytoplasm"/>
    <property type="evidence" value="ECO:0007669"/>
    <property type="project" value="TreeGrafter"/>
</dbReference>
<accession>K8PE40</accession>
<dbReference type="SUPFAM" id="SSF51316">
    <property type="entry name" value="Mss4-like"/>
    <property type="match status" value="1"/>
</dbReference>
<reference evidence="10 11" key="1">
    <citation type="submission" date="2012-04" db="EMBL/GenBank/DDBJ databases">
        <title>The Genome Sequence of Afipia clevelandensis ATCC 49720.</title>
        <authorList>
            <consortium name="The Broad Institute Genome Sequencing Platform"/>
            <person name="Earl A."/>
            <person name="Ward D."/>
            <person name="Feldgarden M."/>
            <person name="Gevers D."/>
            <person name="Huys G."/>
            <person name="Walker B."/>
            <person name="Young S.K."/>
            <person name="Zeng Q."/>
            <person name="Gargeya S."/>
            <person name="Fitzgerald M."/>
            <person name="Haas B."/>
            <person name="Abouelleil A."/>
            <person name="Alvarado L."/>
            <person name="Arachchi H.M."/>
            <person name="Berlin A."/>
            <person name="Chapman S.B."/>
            <person name="Goldberg J."/>
            <person name="Griggs A."/>
            <person name="Gujja S."/>
            <person name="Hansen M."/>
            <person name="Howarth C."/>
            <person name="Imamovic A."/>
            <person name="Larimer J."/>
            <person name="McCowen C."/>
            <person name="Montmayeur A."/>
            <person name="Murphy C."/>
            <person name="Neiman D."/>
            <person name="Pearson M."/>
            <person name="Priest M."/>
            <person name="Roberts A."/>
            <person name="Saif S."/>
            <person name="Shea T."/>
            <person name="Sisk P."/>
            <person name="Sykes S."/>
            <person name="Wortman J."/>
            <person name="Nusbaum C."/>
            <person name="Birren B."/>
        </authorList>
    </citation>
    <scope>NUCLEOTIDE SEQUENCE [LARGE SCALE GENOMIC DNA]</scope>
    <source>
        <strain evidence="10 11">ATCC 49720</strain>
    </source>
</reference>
<dbReference type="OrthoDB" id="9785497at2"/>
<dbReference type="GO" id="GO:0033743">
    <property type="term" value="F:peptide-methionine (R)-S-oxide reductase activity"/>
    <property type="evidence" value="ECO:0007669"/>
    <property type="project" value="UniProtKB-EC"/>
</dbReference>
<dbReference type="InterPro" id="IPR002579">
    <property type="entry name" value="Met_Sox_Rdtase_MsrB_dom"/>
</dbReference>
<dbReference type="PANTHER" id="PTHR10173">
    <property type="entry name" value="METHIONINE SULFOXIDE REDUCTASE"/>
    <property type="match status" value="1"/>
</dbReference>
<evidence type="ECO:0000256" key="4">
    <source>
        <dbReference type="ARBA" id="ARBA00022723"/>
    </source>
</evidence>
<dbReference type="Gene3D" id="2.170.150.20">
    <property type="entry name" value="Peptide methionine sulfoxide reductase"/>
    <property type="match status" value="1"/>
</dbReference>
<evidence type="ECO:0000256" key="6">
    <source>
        <dbReference type="ARBA" id="ARBA00023002"/>
    </source>
</evidence>
<dbReference type="InterPro" id="IPR011057">
    <property type="entry name" value="Mss4-like_sf"/>
</dbReference>
<gene>
    <name evidence="10" type="ORF">HMPREF9696_01780</name>
</gene>
<evidence type="ECO:0000256" key="8">
    <source>
        <dbReference type="SAM" id="SignalP"/>
    </source>
</evidence>
<sequence>MIDRRILLASATSLAAFSAFRWLGLGSASAGEKSTEKFEIEKTPEEWKKQLSPAQYNVLREAGTERPFSSPLNKEKRKGTFACAGCDLPLFASETKFDSGTGWPSFYQALPNAILEKTDRSFMMVRTETLCRRCGGHLGHVFDDGPKPTGLRYCMNGLALTFKPAEGGAT</sequence>
<dbReference type="Pfam" id="PF01641">
    <property type="entry name" value="SelR"/>
    <property type="match status" value="1"/>
</dbReference>
<evidence type="ECO:0000259" key="9">
    <source>
        <dbReference type="PROSITE" id="PS51790"/>
    </source>
</evidence>
<proteinExistence type="inferred from homology"/>
<protein>
    <recommendedName>
        <fullName evidence="3">peptide-methionine (R)-S-oxide reductase</fullName>
        <ecNumber evidence="3">1.8.4.12</ecNumber>
    </recommendedName>
</protein>
<feature type="chain" id="PRO_5003919922" description="peptide-methionine (R)-S-oxide reductase" evidence="8">
    <location>
        <begin position="31"/>
        <end position="170"/>
    </location>
</feature>
<evidence type="ECO:0000256" key="5">
    <source>
        <dbReference type="ARBA" id="ARBA00022833"/>
    </source>
</evidence>
<evidence type="ECO:0000256" key="3">
    <source>
        <dbReference type="ARBA" id="ARBA00012499"/>
    </source>
</evidence>
<dbReference type="GO" id="GO:0046872">
    <property type="term" value="F:metal ion binding"/>
    <property type="evidence" value="ECO:0007669"/>
    <property type="project" value="UniProtKB-KW"/>
</dbReference>
<dbReference type="InterPro" id="IPR028427">
    <property type="entry name" value="Met_Sox_Rdtase_MsrB"/>
</dbReference>
<dbReference type="PANTHER" id="PTHR10173:SF57">
    <property type="entry name" value="PEPTIDE-METHIONINE (R)-S-OXIDE REDUCTASE"/>
    <property type="match status" value="1"/>
</dbReference>
<comment type="cofactor">
    <cofactor evidence="1">
        <name>Zn(2+)</name>
        <dbReference type="ChEBI" id="CHEBI:29105"/>
    </cofactor>
</comment>
<dbReference type="HOGENOM" id="CLU_031040_8_2_5"/>
<organism evidence="10 11">
    <name type="scientific">Afipia clevelandensis ATCC 49720</name>
    <dbReference type="NCBI Taxonomy" id="883079"/>
    <lineage>
        <taxon>Bacteria</taxon>
        <taxon>Pseudomonadati</taxon>
        <taxon>Pseudomonadota</taxon>
        <taxon>Alphaproteobacteria</taxon>
        <taxon>Hyphomicrobiales</taxon>
        <taxon>Nitrobacteraceae</taxon>
        <taxon>Afipia</taxon>
    </lineage>
</organism>
<feature type="signal peptide" evidence="8">
    <location>
        <begin position="1"/>
        <end position="30"/>
    </location>
</feature>
<dbReference type="FunFam" id="2.170.150.20:FF:000001">
    <property type="entry name" value="Peptide methionine sulfoxide reductase MsrB"/>
    <property type="match status" value="1"/>
</dbReference>
<keyword evidence="11" id="KW-1185">Reference proteome</keyword>
<dbReference type="PROSITE" id="PS51790">
    <property type="entry name" value="MSRB"/>
    <property type="match status" value="1"/>
</dbReference>
<comment type="caution">
    <text evidence="10">The sequence shown here is derived from an EMBL/GenBank/DDBJ whole genome shotgun (WGS) entry which is preliminary data.</text>
</comment>
<dbReference type="EC" id="1.8.4.12" evidence="3"/>